<comment type="cofactor">
    <cofactor evidence="1">
        <name>pyridoxal 5'-phosphate</name>
        <dbReference type="ChEBI" id="CHEBI:597326"/>
    </cofactor>
</comment>
<dbReference type="InterPro" id="IPR015424">
    <property type="entry name" value="PyrdxlP-dep_Trfase"/>
</dbReference>
<dbReference type="SUPFAM" id="SSF53448">
    <property type="entry name" value="Nucleotide-diphospho-sugar transferases"/>
    <property type="match status" value="1"/>
</dbReference>
<evidence type="ECO:0000313" key="4">
    <source>
        <dbReference type="EMBL" id="CAB5018010.1"/>
    </source>
</evidence>
<dbReference type="Gene3D" id="3.90.1150.10">
    <property type="entry name" value="Aspartate Aminotransferase, domain 1"/>
    <property type="match status" value="1"/>
</dbReference>
<reference evidence="4" key="1">
    <citation type="submission" date="2020-05" db="EMBL/GenBank/DDBJ databases">
        <authorList>
            <person name="Chiriac C."/>
            <person name="Salcher M."/>
            <person name="Ghai R."/>
            <person name="Kavagutti S V."/>
        </authorList>
    </citation>
    <scope>NUCLEOTIDE SEQUENCE</scope>
</reference>
<dbReference type="Pfam" id="PF02348">
    <property type="entry name" value="CTP_transf_3"/>
    <property type="match status" value="1"/>
</dbReference>
<dbReference type="EMBL" id="CAFBPS010000003">
    <property type="protein sequence ID" value="CAB5018010.1"/>
    <property type="molecule type" value="Genomic_DNA"/>
</dbReference>
<dbReference type="CDD" id="cd02518">
    <property type="entry name" value="GT2_SpsF"/>
    <property type="match status" value="1"/>
</dbReference>
<dbReference type="InterPro" id="IPR029044">
    <property type="entry name" value="Nucleotide-diphossugar_trans"/>
</dbReference>
<dbReference type="Pfam" id="PF00202">
    <property type="entry name" value="Aminotran_3"/>
    <property type="match status" value="1"/>
</dbReference>
<evidence type="ECO:0000256" key="2">
    <source>
        <dbReference type="ARBA" id="ARBA00022898"/>
    </source>
</evidence>
<dbReference type="GO" id="GO:0008483">
    <property type="term" value="F:transaminase activity"/>
    <property type="evidence" value="ECO:0007669"/>
    <property type="project" value="InterPro"/>
</dbReference>
<dbReference type="Gene3D" id="3.40.640.10">
    <property type="entry name" value="Type I PLP-dependent aspartate aminotransferase-like (Major domain)"/>
    <property type="match status" value="1"/>
</dbReference>
<organism evidence="4">
    <name type="scientific">freshwater metagenome</name>
    <dbReference type="NCBI Taxonomy" id="449393"/>
    <lineage>
        <taxon>unclassified sequences</taxon>
        <taxon>metagenomes</taxon>
        <taxon>ecological metagenomes</taxon>
    </lineage>
</organism>
<dbReference type="InterPro" id="IPR003329">
    <property type="entry name" value="Cytidylyl_trans"/>
</dbReference>
<dbReference type="Gene3D" id="3.90.550.10">
    <property type="entry name" value="Spore Coat Polysaccharide Biosynthesis Protein SpsA, Chain A"/>
    <property type="match status" value="1"/>
</dbReference>
<name>A0A6J7QJV6_9ZZZZ</name>
<keyword evidence="2" id="KW-0663">Pyridoxal phosphate</keyword>
<accession>A0A6J7QJV6</accession>
<dbReference type="PANTHER" id="PTHR43713">
    <property type="entry name" value="GLUTAMATE-1-SEMIALDEHYDE 2,1-AMINOMUTASE"/>
    <property type="match status" value="1"/>
</dbReference>
<dbReference type="AlphaFoldDB" id="A0A6J7QJV6"/>
<evidence type="ECO:0000256" key="1">
    <source>
        <dbReference type="ARBA" id="ARBA00001933"/>
    </source>
</evidence>
<dbReference type="SUPFAM" id="SSF53383">
    <property type="entry name" value="PLP-dependent transferases"/>
    <property type="match status" value="1"/>
</dbReference>
<gene>
    <name evidence="3" type="ORF">UFOPK2658_00165</name>
    <name evidence="4" type="ORF">UFOPK4134_00101</name>
</gene>
<dbReference type="GO" id="GO:0030170">
    <property type="term" value="F:pyridoxal phosphate binding"/>
    <property type="evidence" value="ECO:0007669"/>
    <property type="project" value="InterPro"/>
</dbReference>
<evidence type="ECO:0000313" key="3">
    <source>
        <dbReference type="EMBL" id="CAB4707180.1"/>
    </source>
</evidence>
<protein>
    <submittedName>
        <fullName evidence="4">Unannotated protein</fullName>
    </submittedName>
</protein>
<proteinExistence type="predicted"/>
<dbReference type="PANTHER" id="PTHR43713:SF3">
    <property type="entry name" value="GLUTAMATE-1-SEMIALDEHYDE 2,1-AMINOMUTASE 1, CHLOROPLASTIC-RELATED"/>
    <property type="match status" value="1"/>
</dbReference>
<dbReference type="InterPro" id="IPR005814">
    <property type="entry name" value="Aminotrans_3"/>
</dbReference>
<sequence length="681" mass="75003">MASIVNVPAGNIVAVVQARLGSKRFPRKVLAQILDTESLEVLVRRLGRSELVNEVILAIPETSDNDELELFARRMGLRFHRGSELDVLDRFYGAALIGEPNIVVRVTGDCPMIDPKVIDEAIALFKRENSIYTATSEKFPDGFDVEVCAFSALHQAWRDATENYDREHVMPYVRRLADQQVSILENTQDLGHLRVTLDEPEDIEVIRNVFNYFGNDEFHCDDVGELSRVRPEIFAANKHLTRNEGATMTTGEKLWRRAKKVIPGGNMLLSKRTEMHLQKGWPSYFSRAKGCRVWDLDDNEYIDAGLFGIGTNILGFGHPKVDEAVMKVVQSGNMSTLNCPEEVYLAERLVAMHPWAGMVRLTRSGGEACAVAARIGRAFAGKSTIAFCGYHGWHDWYLAANLSEDAALDGHLLPGLNPAGVPRGLAGSAKPFAYNDREALVKILEEGDVGVIFMEVRRGSEPDPGFLEGVRALATQYGAVLIFDECTSGFRKTFGGLHLAYGVEPDIATFGKTLGNGYAINAIVGSTEVMQAAQDTFISSTFWTERIGPAAALATLEVMEAEDAPNRINEIGLKVKNLWESIGRDVGLNVVTAGVPSIGTYSIDGFDPIVTKTFITQEMLKRGFIAGNALYASIEHTDEVLEQYQSNMLQVFGQISKCTNTNELLKRLDSGPAQSGFQRLA</sequence>
<dbReference type="EMBL" id="CAEZYH010000003">
    <property type="protein sequence ID" value="CAB4707180.1"/>
    <property type="molecule type" value="Genomic_DNA"/>
</dbReference>
<dbReference type="InterPro" id="IPR015421">
    <property type="entry name" value="PyrdxlP-dep_Trfase_major"/>
</dbReference>
<dbReference type="InterPro" id="IPR015422">
    <property type="entry name" value="PyrdxlP-dep_Trfase_small"/>
</dbReference>